<feature type="signal peptide" evidence="12">
    <location>
        <begin position="1"/>
        <end position="23"/>
    </location>
</feature>
<dbReference type="InterPro" id="IPR057247">
    <property type="entry name" value="CARBOXYPEPT_ZN_2"/>
</dbReference>
<feature type="chain" id="PRO_5035286557" description="Peptidase M14 domain-containing protein" evidence="12">
    <location>
        <begin position="24"/>
        <end position="491"/>
    </location>
</feature>
<keyword evidence="3" id="KW-0121">Carboxypeptidase</keyword>
<dbReference type="InterPro" id="IPR000834">
    <property type="entry name" value="Peptidase_M14"/>
</dbReference>
<feature type="domain" description="Peptidase M14" evidence="13">
    <location>
        <begin position="175"/>
        <end position="488"/>
    </location>
</feature>
<keyword evidence="15" id="KW-1185">Reference proteome</keyword>
<evidence type="ECO:0000256" key="3">
    <source>
        <dbReference type="ARBA" id="ARBA00022645"/>
    </source>
</evidence>
<dbReference type="PANTHER" id="PTHR11705:SF89">
    <property type="entry name" value="PEPTIDASE M14 CARBOXYPEPTIDASE A DOMAIN-CONTAINING PROTEIN"/>
    <property type="match status" value="1"/>
</dbReference>
<dbReference type="PROSITE" id="PS00133">
    <property type="entry name" value="CARBOXYPEPT_ZN_2"/>
    <property type="match status" value="1"/>
</dbReference>
<dbReference type="SMART" id="SM00631">
    <property type="entry name" value="Zn_pept"/>
    <property type="match status" value="1"/>
</dbReference>
<reference evidence="14" key="1">
    <citation type="submission" date="2022-01" db="UniProtKB">
        <authorList>
            <consortium name="EnsemblMetazoa"/>
        </authorList>
    </citation>
    <scope>IDENTIFICATION</scope>
</reference>
<dbReference type="EnsemblMetazoa" id="XM_014394792.2">
    <property type="protein sequence ID" value="XP_014250278.1"/>
    <property type="gene ID" value="LOC106667093"/>
</dbReference>
<protein>
    <recommendedName>
        <fullName evidence="13">Peptidase M14 domain-containing protein</fullName>
    </recommendedName>
</protein>
<accession>A0A8I6RRQ2</accession>
<keyword evidence="7" id="KW-0378">Hydrolase</keyword>
<dbReference type="PANTHER" id="PTHR11705">
    <property type="entry name" value="PROTEASE FAMILY M14 CARBOXYPEPTIDASE A,B"/>
    <property type="match status" value="1"/>
</dbReference>
<evidence type="ECO:0000259" key="13">
    <source>
        <dbReference type="PROSITE" id="PS52035"/>
    </source>
</evidence>
<keyword evidence="9" id="KW-0482">Metalloprotease</keyword>
<evidence type="ECO:0000256" key="9">
    <source>
        <dbReference type="ARBA" id="ARBA00023049"/>
    </source>
</evidence>
<dbReference type="InterPro" id="IPR057246">
    <property type="entry name" value="CARBOXYPEPT_ZN_1"/>
</dbReference>
<dbReference type="Proteomes" id="UP000494040">
    <property type="component" value="Unassembled WGS sequence"/>
</dbReference>
<evidence type="ECO:0000256" key="7">
    <source>
        <dbReference type="ARBA" id="ARBA00022801"/>
    </source>
</evidence>
<name>A0A8I6RRQ2_CIMLE</name>
<dbReference type="FunFam" id="3.40.630.10:FF:000001">
    <property type="entry name" value="Carboxypeptidase B"/>
    <property type="match status" value="1"/>
</dbReference>
<dbReference type="PRINTS" id="PR00765">
    <property type="entry name" value="CRBOXYPTASEA"/>
</dbReference>
<dbReference type="GO" id="GO:0006508">
    <property type="term" value="P:proteolysis"/>
    <property type="evidence" value="ECO:0007669"/>
    <property type="project" value="UniProtKB-KW"/>
</dbReference>
<keyword evidence="10" id="KW-1015">Disulfide bond</keyword>
<evidence type="ECO:0000256" key="4">
    <source>
        <dbReference type="ARBA" id="ARBA00022670"/>
    </source>
</evidence>
<dbReference type="SUPFAM" id="SSF54897">
    <property type="entry name" value="Protease propeptides/inhibitors"/>
    <property type="match status" value="1"/>
</dbReference>
<dbReference type="CDD" id="cd03860">
    <property type="entry name" value="M14_CP_A-B_like"/>
    <property type="match status" value="1"/>
</dbReference>
<keyword evidence="5" id="KW-0479">Metal-binding</keyword>
<dbReference type="GO" id="GO:0005615">
    <property type="term" value="C:extracellular space"/>
    <property type="evidence" value="ECO:0007669"/>
    <property type="project" value="TreeGrafter"/>
</dbReference>
<comment type="cofactor">
    <cofactor evidence="1">
        <name>Zn(2+)</name>
        <dbReference type="ChEBI" id="CHEBI:29105"/>
    </cofactor>
</comment>
<keyword evidence="6 12" id="KW-0732">Signal</keyword>
<dbReference type="OMA" id="EGQPIKM"/>
<dbReference type="KEGG" id="clec:106667093"/>
<evidence type="ECO:0000313" key="15">
    <source>
        <dbReference type="Proteomes" id="UP000494040"/>
    </source>
</evidence>
<dbReference type="RefSeq" id="XP_014250278.1">
    <property type="nucleotide sequence ID" value="XM_014394792.2"/>
</dbReference>
<evidence type="ECO:0000256" key="12">
    <source>
        <dbReference type="SAM" id="SignalP"/>
    </source>
</evidence>
<dbReference type="GO" id="GO:0008270">
    <property type="term" value="F:zinc ion binding"/>
    <property type="evidence" value="ECO:0007669"/>
    <property type="project" value="InterPro"/>
</dbReference>
<dbReference type="PROSITE" id="PS00132">
    <property type="entry name" value="CARBOXYPEPT_ZN_1"/>
    <property type="match status" value="1"/>
</dbReference>
<evidence type="ECO:0000313" key="14">
    <source>
        <dbReference type="EnsemblMetazoa" id="XP_014250278.1"/>
    </source>
</evidence>
<evidence type="ECO:0000256" key="6">
    <source>
        <dbReference type="ARBA" id="ARBA00022729"/>
    </source>
</evidence>
<organism evidence="14 15">
    <name type="scientific">Cimex lectularius</name>
    <name type="common">Bed bug</name>
    <name type="synonym">Acanthia lectularia</name>
    <dbReference type="NCBI Taxonomy" id="79782"/>
    <lineage>
        <taxon>Eukaryota</taxon>
        <taxon>Metazoa</taxon>
        <taxon>Ecdysozoa</taxon>
        <taxon>Arthropoda</taxon>
        <taxon>Hexapoda</taxon>
        <taxon>Insecta</taxon>
        <taxon>Pterygota</taxon>
        <taxon>Neoptera</taxon>
        <taxon>Paraneoptera</taxon>
        <taxon>Hemiptera</taxon>
        <taxon>Heteroptera</taxon>
        <taxon>Panheteroptera</taxon>
        <taxon>Cimicomorpha</taxon>
        <taxon>Cimicidae</taxon>
        <taxon>Cimex</taxon>
    </lineage>
</organism>
<dbReference type="Gene3D" id="3.30.70.340">
    <property type="entry name" value="Metallocarboxypeptidase-like"/>
    <property type="match status" value="1"/>
</dbReference>
<keyword evidence="8" id="KW-0862">Zinc</keyword>
<evidence type="ECO:0000256" key="8">
    <source>
        <dbReference type="ARBA" id="ARBA00022833"/>
    </source>
</evidence>
<dbReference type="GeneID" id="106667093"/>
<dbReference type="AlphaFoldDB" id="A0A8I6RRQ2"/>
<proteinExistence type="inferred from homology"/>
<evidence type="ECO:0000256" key="11">
    <source>
        <dbReference type="PROSITE-ProRule" id="PRU01379"/>
    </source>
</evidence>
<dbReference type="Gene3D" id="3.40.630.10">
    <property type="entry name" value="Zn peptidases"/>
    <property type="match status" value="1"/>
</dbReference>
<evidence type="ECO:0000256" key="1">
    <source>
        <dbReference type="ARBA" id="ARBA00001947"/>
    </source>
</evidence>
<evidence type="ECO:0000256" key="10">
    <source>
        <dbReference type="ARBA" id="ARBA00023157"/>
    </source>
</evidence>
<keyword evidence="4" id="KW-0645">Protease</keyword>
<dbReference type="GO" id="GO:0004181">
    <property type="term" value="F:metallocarboxypeptidase activity"/>
    <property type="evidence" value="ECO:0007669"/>
    <property type="project" value="InterPro"/>
</dbReference>
<dbReference type="InterPro" id="IPR003146">
    <property type="entry name" value="M14A_act_pep"/>
</dbReference>
<dbReference type="SUPFAM" id="SSF53187">
    <property type="entry name" value="Zn-dependent exopeptidases"/>
    <property type="match status" value="1"/>
</dbReference>
<feature type="active site" description="Proton donor/acceptor" evidence="11">
    <location>
        <position position="454"/>
    </location>
</feature>
<comment type="similarity">
    <text evidence="2 11">Belongs to the peptidase M14 family.</text>
</comment>
<dbReference type="Pfam" id="PF02244">
    <property type="entry name" value="Propep_M14"/>
    <property type="match status" value="1"/>
</dbReference>
<dbReference type="Pfam" id="PF00246">
    <property type="entry name" value="Peptidase_M14"/>
    <property type="match status" value="1"/>
</dbReference>
<sequence>MMIFRLCLLVFAASFLAPHVISAAVATPRDISMVAAFFQWFETAMEMVFGYFMGSKPNAEKERKKGTTRESRVSYDNYHVLRVIPGSDQAVQELEMLLDEPGLDFWNPPLKNRTTDLLAPPDLADYLKLYLQEREIPFSVLTSNLQADMKNQNPTQINRSTQLKIEQGHPMSWERYHRYKDIEAYLDYLGKTASELVKIIKIGKSTEGRALKVVRVSSSKGKSANPAIWIDGGMHGREWIAPATALFILKQLVENYKTNRAVVDGIDWYIMPVANPDGYEYSHSTDRFWRKNRSKASKDIDDYDDYGDEARFFWDDVKRCEGVDLNRNFDFHWGEVGMSKNPCKSTYGGQHAFSEPESKAISDFIMRQGDQIKSYVTLHAYSQMILLPWGFTKQTPSDHSDLMYVGRKALDALQKVYGTNYEIGTSPTLLYPTSGSSDDWAKGKAGIKYSYTIELRDKGKYGFLLPASQILPTGRETFAAIKTIARHVTLE</sequence>
<dbReference type="OrthoDB" id="3626597at2759"/>
<dbReference type="InterPro" id="IPR036990">
    <property type="entry name" value="M14A-like_propep"/>
</dbReference>
<evidence type="ECO:0000256" key="5">
    <source>
        <dbReference type="ARBA" id="ARBA00022723"/>
    </source>
</evidence>
<evidence type="ECO:0000256" key="2">
    <source>
        <dbReference type="ARBA" id="ARBA00005988"/>
    </source>
</evidence>
<dbReference type="PROSITE" id="PS52035">
    <property type="entry name" value="PEPTIDASE_M14"/>
    <property type="match status" value="1"/>
</dbReference>